<keyword evidence="3" id="KW-1185">Reference proteome</keyword>
<accession>A0ABW8AD01</accession>
<feature type="transmembrane region" description="Helical" evidence="1">
    <location>
        <begin position="441"/>
        <end position="462"/>
    </location>
</feature>
<feature type="transmembrane region" description="Helical" evidence="1">
    <location>
        <begin position="514"/>
        <end position="534"/>
    </location>
</feature>
<feature type="transmembrane region" description="Helical" evidence="1">
    <location>
        <begin position="32"/>
        <end position="57"/>
    </location>
</feature>
<dbReference type="InterPro" id="IPR046264">
    <property type="entry name" value="DUF6297"/>
</dbReference>
<name>A0ABW8AD01_9ACTN</name>
<evidence type="ECO:0000256" key="1">
    <source>
        <dbReference type="SAM" id="Phobius"/>
    </source>
</evidence>
<organism evidence="2 3">
    <name type="scientific">Nonomuraea indica</name>
    <dbReference type="NCBI Taxonomy" id="1581193"/>
    <lineage>
        <taxon>Bacteria</taxon>
        <taxon>Bacillati</taxon>
        <taxon>Actinomycetota</taxon>
        <taxon>Actinomycetes</taxon>
        <taxon>Streptosporangiales</taxon>
        <taxon>Streptosporangiaceae</taxon>
        <taxon>Nonomuraea</taxon>
    </lineage>
</organism>
<proteinExistence type="predicted"/>
<sequence>MNIPGRSTATPSSVRAFVRSRRARPASALDRYVAVFGVLMTAAVLGNPLSAALAGLAGRVEPARAAAGLALVAVAYAGFVAVARLAGPVALPAADAAWLVLSPLDRRGVLARTARVLLVTAVVVGAVLGLAALAALGAPDQLVWRLLGAVVLGVSATTGGVALAVLGQVTPSWNGWLTAVTTALLAVAVLLTVAAVGGRWRAAFEPAAVPLTWPATAAEVPLAALGGAPLTWVAAVAGGAALGAALLVRQAWSALGRMPARAVLAASLRVGHVTRAATVLDPSALTWAAEDNHWRSRRLRSRPWPPLPAPFALAWHDWRRAVRRPGRLVALPATAVMPAVLVQALGGPVGAAGGPPLVVVASVLAGALAVAAAHTAGARRDGDNPALSRLAGVGRRPALAARALLPALLSGAWAAAALAGLTLAGALPTAPATGSGTYLDGAWWLFGPAMAPAVAAGALRMARRRPVDHSMPVIDTPGGAVPTGPLFWALTGVDLAVLGCLPALAAFAVGTDGIGVLLAAQTITGLAVLAASTLRAGSANGT</sequence>
<feature type="transmembrane region" description="Helical" evidence="1">
    <location>
        <begin position="357"/>
        <end position="378"/>
    </location>
</feature>
<dbReference type="Pfam" id="PF19814">
    <property type="entry name" value="DUF6297"/>
    <property type="match status" value="1"/>
</dbReference>
<feature type="transmembrane region" description="Helical" evidence="1">
    <location>
        <begin position="328"/>
        <end position="345"/>
    </location>
</feature>
<keyword evidence="1" id="KW-1133">Transmembrane helix</keyword>
<feature type="transmembrane region" description="Helical" evidence="1">
    <location>
        <begin position="116"/>
        <end position="136"/>
    </location>
</feature>
<feature type="transmembrane region" description="Helical" evidence="1">
    <location>
        <begin position="230"/>
        <end position="248"/>
    </location>
</feature>
<feature type="transmembrane region" description="Helical" evidence="1">
    <location>
        <begin position="399"/>
        <end position="421"/>
    </location>
</feature>
<keyword evidence="1" id="KW-0812">Transmembrane</keyword>
<comment type="caution">
    <text evidence="2">The sequence shown here is derived from an EMBL/GenBank/DDBJ whole genome shotgun (WGS) entry which is preliminary data.</text>
</comment>
<keyword evidence="1" id="KW-0472">Membrane</keyword>
<evidence type="ECO:0000313" key="2">
    <source>
        <dbReference type="EMBL" id="MFI7443891.1"/>
    </source>
</evidence>
<dbReference type="EMBL" id="JBITMB010000007">
    <property type="protein sequence ID" value="MFI7443891.1"/>
    <property type="molecule type" value="Genomic_DNA"/>
</dbReference>
<feature type="transmembrane region" description="Helical" evidence="1">
    <location>
        <begin position="63"/>
        <end position="83"/>
    </location>
</feature>
<feature type="transmembrane region" description="Helical" evidence="1">
    <location>
        <begin position="142"/>
        <end position="166"/>
    </location>
</feature>
<reference evidence="2 3" key="1">
    <citation type="submission" date="2024-10" db="EMBL/GenBank/DDBJ databases">
        <title>The Natural Products Discovery Center: Release of the First 8490 Sequenced Strains for Exploring Actinobacteria Biosynthetic Diversity.</title>
        <authorList>
            <person name="Kalkreuter E."/>
            <person name="Kautsar S.A."/>
            <person name="Yang D."/>
            <person name="Bader C.D."/>
            <person name="Teijaro C.N."/>
            <person name="Fluegel L."/>
            <person name="Davis C.M."/>
            <person name="Simpson J.R."/>
            <person name="Lauterbach L."/>
            <person name="Steele A.D."/>
            <person name="Gui C."/>
            <person name="Meng S."/>
            <person name="Li G."/>
            <person name="Viehrig K."/>
            <person name="Ye F."/>
            <person name="Su P."/>
            <person name="Kiefer A.F."/>
            <person name="Nichols A."/>
            <person name="Cepeda A.J."/>
            <person name="Yan W."/>
            <person name="Fan B."/>
            <person name="Jiang Y."/>
            <person name="Adhikari A."/>
            <person name="Zheng C.-J."/>
            <person name="Schuster L."/>
            <person name="Cowan T.M."/>
            <person name="Smanski M.J."/>
            <person name="Chevrette M.G."/>
            <person name="De Carvalho L.P.S."/>
            <person name="Shen B."/>
        </authorList>
    </citation>
    <scope>NUCLEOTIDE SEQUENCE [LARGE SCALE GENOMIC DNA]</scope>
    <source>
        <strain evidence="2 3">NPDC049503</strain>
    </source>
</reference>
<dbReference type="RefSeq" id="WP_397024080.1">
    <property type="nucleotide sequence ID" value="NZ_JBITMB010000007.1"/>
</dbReference>
<gene>
    <name evidence="2" type="ORF">ACIBP5_28310</name>
</gene>
<feature type="transmembrane region" description="Helical" evidence="1">
    <location>
        <begin position="486"/>
        <end position="508"/>
    </location>
</feature>
<evidence type="ECO:0000313" key="3">
    <source>
        <dbReference type="Proteomes" id="UP001612928"/>
    </source>
</evidence>
<protein>
    <submittedName>
        <fullName evidence="2">DUF6297 family protein</fullName>
    </submittedName>
</protein>
<dbReference type="Proteomes" id="UP001612928">
    <property type="component" value="Unassembled WGS sequence"/>
</dbReference>
<feature type="transmembrane region" description="Helical" evidence="1">
    <location>
        <begin position="173"/>
        <end position="196"/>
    </location>
</feature>